<evidence type="ECO:0000313" key="2">
    <source>
        <dbReference type="EMBL" id="VVD33703.1"/>
    </source>
</evidence>
<keyword evidence="1" id="KW-1133">Transmembrane helix</keyword>
<organism evidence="2 3">
    <name type="scientific">Paraburkholderia dioscoreae</name>
    <dbReference type="NCBI Taxonomy" id="2604047"/>
    <lineage>
        <taxon>Bacteria</taxon>
        <taxon>Pseudomonadati</taxon>
        <taxon>Pseudomonadota</taxon>
        <taxon>Betaproteobacteria</taxon>
        <taxon>Burkholderiales</taxon>
        <taxon>Burkholderiaceae</taxon>
        <taxon>Paraburkholderia</taxon>
    </lineage>
</organism>
<reference evidence="2 3" key="1">
    <citation type="submission" date="2019-08" db="EMBL/GenBank/DDBJ databases">
        <authorList>
            <person name="Herpell B J."/>
        </authorList>
    </citation>
    <scope>NUCLEOTIDE SEQUENCE [LARGE SCALE GENOMIC DNA]</scope>
    <source>
        <strain evidence="3">Msb3</strain>
    </source>
</reference>
<dbReference type="AlphaFoldDB" id="A0A5Q4ZMC7"/>
<evidence type="ECO:0000313" key="3">
    <source>
        <dbReference type="Proteomes" id="UP000325811"/>
    </source>
</evidence>
<name>A0A5Q4ZMC7_9BURK</name>
<proteinExistence type="predicted"/>
<keyword evidence="1" id="KW-0472">Membrane</keyword>
<sequence>MVSIMSKFHEIVSKEQHHLHDFFVKPDADLVHRDLEDRLRALSNDEVAGAESFEGSGRIAFESLLWLVLAAAVYVATWVMATN</sequence>
<protein>
    <submittedName>
        <fullName evidence="2">Uncharacterized protein</fullName>
    </submittedName>
</protein>
<dbReference type="KEGG" id="pdio:PDMSB3_2419.1"/>
<dbReference type="Proteomes" id="UP000325811">
    <property type="component" value="Chromosome II"/>
</dbReference>
<keyword evidence="1" id="KW-0812">Transmembrane</keyword>
<feature type="transmembrane region" description="Helical" evidence="1">
    <location>
        <begin position="64"/>
        <end position="81"/>
    </location>
</feature>
<gene>
    <name evidence="2" type="ORF">PDMSB3_2419</name>
</gene>
<dbReference type="EMBL" id="LR699554">
    <property type="protein sequence ID" value="VVD33703.1"/>
    <property type="molecule type" value="Genomic_DNA"/>
</dbReference>
<evidence type="ECO:0000256" key="1">
    <source>
        <dbReference type="SAM" id="Phobius"/>
    </source>
</evidence>
<keyword evidence="3" id="KW-1185">Reference proteome</keyword>
<accession>A0A5Q4ZMC7</accession>